<sequence>MPKEVHNSKATAVAQESKPYPTSTRRRAKKLRAETTKTHGAGAAKAAKAEETEEAEEVEEVEVEEATVEEDVSVENNTKPIQKKKGAGKKTKVFATQSSMLSLIDLVAAKEDQKSQGKLKRRAEIEDKAEQRELAVLDAQAKKQNKLELVKEQIKNKRRIQQREKKRTLKQKSSTAQDKALIEVVERHSEAGCSNIDPGMPAKAAPKAMPPPPPPNPLYNYYYNYAYNSHGISVNINYNCSYPIAMSPTPPPLPAGKGKGKPKGK</sequence>
<accession>A0A8H7Q5U0</accession>
<evidence type="ECO:0000256" key="1">
    <source>
        <dbReference type="SAM" id="MobiDB-lite"/>
    </source>
</evidence>
<dbReference type="OrthoDB" id="2421431at2759"/>
<name>A0A8H7Q5U0_9FUNG</name>
<dbReference type="EMBL" id="JAEPRA010000005">
    <property type="protein sequence ID" value="KAG2185569.1"/>
    <property type="molecule type" value="Genomic_DNA"/>
</dbReference>
<proteinExistence type="predicted"/>
<keyword evidence="3" id="KW-1185">Reference proteome</keyword>
<evidence type="ECO:0000313" key="3">
    <source>
        <dbReference type="Proteomes" id="UP000612746"/>
    </source>
</evidence>
<reference evidence="2" key="1">
    <citation type="submission" date="2020-12" db="EMBL/GenBank/DDBJ databases">
        <title>Metabolic potential, ecology and presence of endohyphal bacteria is reflected in genomic diversity of Mucoromycotina.</title>
        <authorList>
            <person name="Muszewska A."/>
            <person name="Okrasinska A."/>
            <person name="Steczkiewicz K."/>
            <person name="Drgas O."/>
            <person name="Orlowska M."/>
            <person name="Perlinska-Lenart U."/>
            <person name="Aleksandrzak-Piekarczyk T."/>
            <person name="Szatraj K."/>
            <person name="Zielenkiewicz U."/>
            <person name="Pilsyk S."/>
            <person name="Malc E."/>
            <person name="Mieczkowski P."/>
            <person name="Kruszewska J.S."/>
            <person name="Biernat P."/>
            <person name="Pawlowska J."/>
        </authorList>
    </citation>
    <scope>NUCLEOTIDE SEQUENCE</scope>
    <source>
        <strain evidence="2">WA0000051536</strain>
    </source>
</reference>
<feature type="region of interest" description="Disordered" evidence="1">
    <location>
        <begin position="156"/>
        <end position="177"/>
    </location>
</feature>
<protein>
    <submittedName>
        <fullName evidence="2">Uncharacterized protein</fullName>
    </submittedName>
</protein>
<dbReference type="AlphaFoldDB" id="A0A8H7Q5U0"/>
<feature type="compositionally biased region" description="Basic residues" evidence="1">
    <location>
        <begin position="156"/>
        <end position="170"/>
    </location>
</feature>
<gene>
    <name evidence="2" type="ORF">INT44_002362</name>
</gene>
<dbReference type="Proteomes" id="UP000612746">
    <property type="component" value="Unassembled WGS sequence"/>
</dbReference>
<comment type="caution">
    <text evidence="2">The sequence shown here is derived from an EMBL/GenBank/DDBJ whole genome shotgun (WGS) entry which is preliminary data.</text>
</comment>
<feature type="region of interest" description="Disordered" evidence="1">
    <location>
        <begin position="1"/>
        <end position="90"/>
    </location>
</feature>
<feature type="compositionally biased region" description="Basic residues" evidence="1">
    <location>
        <begin position="81"/>
        <end position="90"/>
    </location>
</feature>
<organism evidence="2 3">
    <name type="scientific">Umbelopsis vinacea</name>
    <dbReference type="NCBI Taxonomy" id="44442"/>
    <lineage>
        <taxon>Eukaryota</taxon>
        <taxon>Fungi</taxon>
        <taxon>Fungi incertae sedis</taxon>
        <taxon>Mucoromycota</taxon>
        <taxon>Mucoromycotina</taxon>
        <taxon>Umbelopsidomycetes</taxon>
        <taxon>Umbelopsidales</taxon>
        <taxon>Umbelopsidaceae</taxon>
        <taxon>Umbelopsis</taxon>
    </lineage>
</organism>
<feature type="compositionally biased region" description="Acidic residues" evidence="1">
    <location>
        <begin position="51"/>
        <end position="73"/>
    </location>
</feature>
<evidence type="ECO:0000313" key="2">
    <source>
        <dbReference type="EMBL" id="KAG2185569.1"/>
    </source>
</evidence>